<evidence type="ECO:0000259" key="12">
    <source>
        <dbReference type="PROSITE" id="PS51194"/>
    </source>
</evidence>
<dbReference type="Gene3D" id="3.30.40.10">
    <property type="entry name" value="Zinc/RING finger domain, C3HC4 (zinc finger)"/>
    <property type="match status" value="1"/>
</dbReference>
<protein>
    <submittedName>
        <fullName evidence="13">SNF2 N-terminal domain family protein</fullName>
    </submittedName>
</protein>
<dbReference type="VEuPathDB" id="TriTrypDB:LDHU3_28.0980"/>
<dbReference type="VEuPathDB" id="TriTrypDB:LdBPK_280810.1"/>
<evidence type="ECO:0000256" key="6">
    <source>
        <dbReference type="ARBA" id="ARBA00022833"/>
    </source>
</evidence>
<sequence>MALSPESPDLNIEEPAILAYHKQADFAAFLVNEYFIKPSKQLEEARQDDTNGLLPLVSLDCLLPSGDIDKIVGHICEETHLIDERHVQQRKPFRILEKPLLIPAMLAALLHRILFEKAGVFISSTTFDLWASTALGFPARTTPVRGFYSSFSYEDELQSIDVPDMSTQLLPFQKEGVGWMMQREMNHIGGIMADHLGMGKTLQRISVVANCSRINRPADDLSSLIATTADLLKTKQGNYKGVRAEIDKWLTFAGKFHPSYQKRALDFLDDVERKEFHLINSKELRTLVVVPAALMLQWKSEIESKVKASRKITMYLYHGESKLISSTELETFDFVITTYDTLTNSAASAFIPGDDPRTFAFSRKEAGPLFHIQWKRIILDEAHMIRHARTQRWRAVQELQGLHRWAVTATPLHNSIDDLQNLLHFIGLPRLPVLPGGNAEELLADPLLQRSIAKSLQPAFLRRGPVMMRNGVKEVLVKLPPKTEVVIKQPFSVRESHMYNSILARSRSALATSENKEGVFHIFAMMTRLRQACCHSWISQGRAVQISVCGICKSEASSPVATKCGHAFCHECLLLRFRDAVDGDDIATRIECPTCAHTITFSSVFKRTTPNSSQRIAQYKNNEFELSTKLRMVLRSIHDMQKNHPADKMIIFSQFTSFMDVISVALDRYNIAFLRIDGTMSLSNRNAVIRQFQTSEHIKIVLASKTATGVGLNLTAANHVVVVDPWWNPAIEEQAVHRCYRIGQKKPVYVTRFIIADTIEQYCYEICQRKKEFGDAVLRAATAGDSGAKVAASRLQELMSRLKYVGDGEQEDSATKASDDARGGDKGAQQTPSATENDATHNREFNSLHGHSDESETTVV</sequence>
<evidence type="ECO:0000256" key="9">
    <source>
        <dbReference type="SAM" id="MobiDB-lite"/>
    </source>
</evidence>
<dbReference type="PROSITE" id="PS00518">
    <property type="entry name" value="ZF_RING_1"/>
    <property type="match status" value="1"/>
</dbReference>
<feature type="domain" description="Helicase C-terminal" evidence="12">
    <location>
        <begin position="629"/>
        <end position="806"/>
    </location>
</feature>
<feature type="domain" description="Helicase ATP-binding" evidence="11">
    <location>
        <begin position="287"/>
        <end position="429"/>
    </location>
</feature>
<dbReference type="InterPro" id="IPR013083">
    <property type="entry name" value="Znf_RING/FYVE/PHD"/>
</dbReference>
<dbReference type="Gene3D" id="3.40.50.300">
    <property type="entry name" value="P-loop containing nucleotide triphosphate hydrolases"/>
    <property type="match status" value="1"/>
</dbReference>
<evidence type="ECO:0000256" key="5">
    <source>
        <dbReference type="ARBA" id="ARBA00022806"/>
    </source>
</evidence>
<dbReference type="VEuPathDB" id="TriTrypDB:LDHU3_28.0990"/>
<name>A0A504WXG0_LEIDO</name>
<keyword evidence="5" id="KW-0347">Helicase</keyword>
<dbReference type="InterPro" id="IPR014001">
    <property type="entry name" value="Helicase_ATP-bd"/>
</dbReference>
<dbReference type="Gene3D" id="3.40.50.10810">
    <property type="entry name" value="Tandem AAA-ATPase domain"/>
    <property type="match status" value="1"/>
</dbReference>
<proteinExistence type="predicted"/>
<evidence type="ECO:0000259" key="10">
    <source>
        <dbReference type="PROSITE" id="PS50089"/>
    </source>
</evidence>
<dbReference type="GO" id="GO:0006281">
    <property type="term" value="P:DNA repair"/>
    <property type="evidence" value="ECO:0007669"/>
    <property type="project" value="TreeGrafter"/>
</dbReference>
<dbReference type="GO" id="GO:0008094">
    <property type="term" value="F:ATP-dependent activity, acting on DNA"/>
    <property type="evidence" value="ECO:0007669"/>
    <property type="project" value="TreeGrafter"/>
</dbReference>
<keyword evidence="7" id="KW-0067">ATP-binding</keyword>
<dbReference type="InterPro" id="IPR049730">
    <property type="entry name" value="SNF2/RAD54-like_C"/>
</dbReference>
<dbReference type="GO" id="GO:0005634">
    <property type="term" value="C:nucleus"/>
    <property type="evidence" value="ECO:0007669"/>
    <property type="project" value="TreeGrafter"/>
</dbReference>
<dbReference type="Proteomes" id="UP000318821">
    <property type="component" value="Unassembled WGS sequence"/>
</dbReference>
<feature type="compositionally biased region" description="Basic and acidic residues" evidence="9">
    <location>
        <begin position="838"/>
        <end position="854"/>
    </location>
</feature>
<dbReference type="EMBL" id="RHLD01000012">
    <property type="protein sequence ID" value="TPP40553.1"/>
    <property type="molecule type" value="Genomic_DNA"/>
</dbReference>
<evidence type="ECO:0000256" key="7">
    <source>
        <dbReference type="ARBA" id="ARBA00022840"/>
    </source>
</evidence>
<keyword evidence="6" id="KW-0862">Zinc</keyword>
<dbReference type="SMART" id="SM00490">
    <property type="entry name" value="HELICc"/>
    <property type="match status" value="1"/>
</dbReference>
<dbReference type="VEuPathDB" id="TriTrypDB:LdCL_280012700"/>
<dbReference type="SMART" id="SM00487">
    <property type="entry name" value="DEXDc"/>
    <property type="match status" value="1"/>
</dbReference>
<dbReference type="CDD" id="cd18008">
    <property type="entry name" value="DEXDc_SHPRH-like"/>
    <property type="match status" value="1"/>
</dbReference>
<dbReference type="PROSITE" id="PS50089">
    <property type="entry name" value="ZF_RING_2"/>
    <property type="match status" value="1"/>
</dbReference>
<dbReference type="GO" id="GO:0005524">
    <property type="term" value="F:ATP binding"/>
    <property type="evidence" value="ECO:0007669"/>
    <property type="project" value="UniProtKB-KW"/>
</dbReference>
<evidence type="ECO:0000256" key="8">
    <source>
        <dbReference type="PROSITE-ProRule" id="PRU00175"/>
    </source>
</evidence>
<dbReference type="Pfam" id="PF00176">
    <property type="entry name" value="SNF2-rel_dom"/>
    <property type="match status" value="1"/>
</dbReference>
<dbReference type="SUPFAM" id="SSF52540">
    <property type="entry name" value="P-loop containing nucleoside triphosphate hydrolases"/>
    <property type="match status" value="2"/>
</dbReference>
<keyword evidence="2" id="KW-0547">Nucleotide-binding</keyword>
<keyword evidence="3 8" id="KW-0863">Zinc-finger</keyword>
<dbReference type="InterPro" id="IPR038718">
    <property type="entry name" value="SNF2-like_sf"/>
</dbReference>
<evidence type="ECO:0000256" key="1">
    <source>
        <dbReference type="ARBA" id="ARBA00022723"/>
    </source>
</evidence>
<dbReference type="Pfam" id="PF13445">
    <property type="entry name" value="zf-RING_UBOX"/>
    <property type="match status" value="1"/>
</dbReference>
<dbReference type="Pfam" id="PF00271">
    <property type="entry name" value="Helicase_C"/>
    <property type="match status" value="1"/>
</dbReference>
<feature type="compositionally biased region" description="Polar residues" evidence="9">
    <location>
        <begin position="828"/>
        <end position="837"/>
    </location>
</feature>
<dbReference type="AlphaFoldDB" id="A0A504WXG0"/>
<dbReference type="InterPro" id="IPR027417">
    <property type="entry name" value="P-loop_NTPase"/>
</dbReference>
<feature type="region of interest" description="Disordered" evidence="9">
    <location>
        <begin position="806"/>
        <end position="860"/>
    </location>
</feature>
<dbReference type="CDD" id="cd18793">
    <property type="entry name" value="SF2_C_SNF"/>
    <property type="match status" value="1"/>
</dbReference>
<dbReference type="PROSITE" id="PS51192">
    <property type="entry name" value="HELICASE_ATP_BIND_1"/>
    <property type="match status" value="1"/>
</dbReference>
<dbReference type="InterPro" id="IPR000330">
    <property type="entry name" value="SNF2_N"/>
</dbReference>
<evidence type="ECO:0000256" key="4">
    <source>
        <dbReference type="ARBA" id="ARBA00022801"/>
    </source>
</evidence>
<dbReference type="GO" id="GO:0016787">
    <property type="term" value="F:hydrolase activity"/>
    <property type="evidence" value="ECO:0007669"/>
    <property type="project" value="UniProtKB-KW"/>
</dbReference>
<dbReference type="SMART" id="SM00184">
    <property type="entry name" value="RING"/>
    <property type="match status" value="1"/>
</dbReference>
<keyword evidence="1" id="KW-0479">Metal-binding</keyword>
<feature type="compositionally biased region" description="Basic and acidic residues" evidence="9">
    <location>
        <begin position="813"/>
        <end position="825"/>
    </location>
</feature>
<comment type="caution">
    <text evidence="13">The sequence shown here is derived from an EMBL/GenBank/DDBJ whole genome shotgun (WGS) entry which is preliminary data.</text>
</comment>
<reference evidence="14" key="1">
    <citation type="submission" date="2019-02" db="EMBL/GenBank/DDBJ databases">
        <title>FDA dAtabase for Regulatory Grade micrObial Sequences (FDA-ARGOS): Supporting development and validation of Infectious Disease Dx tests.</title>
        <authorList>
            <person name="Duncan R."/>
            <person name="Fisher C."/>
            <person name="Tallon L."/>
            <person name="Sadzewicz L."/>
            <person name="Sengamalay N."/>
            <person name="Ott S."/>
            <person name="Godinez A."/>
            <person name="Nagaraj S."/>
            <person name="Vavikolanu K."/>
            <person name="Vyas G."/>
            <person name="Nadendla S."/>
            <person name="Aluvathingal J."/>
            <person name="Sichtig H."/>
        </authorList>
    </citation>
    <scope>NUCLEOTIDE SEQUENCE [LARGE SCALE GENOMIC DNA]</scope>
    <source>
        <strain evidence="14">FDAARGOS_360</strain>
    </source>
</reference>
<accession>A0A504WXG0</accession>
<evidence type="ECO:0000313" key="14">
    <source>
        <dbReference type="Proteomes" id="UP000318821"/>
    </source>
</evidence>
<feature type="domain" description="RING-type" evidence="10">
    <location>
        <begin position="549"/>
        <end position="595"/>
    </location>
</feature>
<dbReference type="GO" id="GO:0008270">
    <property type="term" value="F:zinc ion binding"/>
    <property type="evidence" value="ECO:0007669"/>
    <property type="project" value="UniProtKB-KW"/>
</dbReference>
<evidence type="ECO:0000313" key="13">
    <source>
        <dbReference type="EMBL" id="TPP40553.1"/>
    </source>
</evidence>
<dbReference type="InterPro" id="IPR001650">
    <property type="entry name" value="Helicase_C-like"/>
</dbReference>
<dbReference type="VEuPathDB" id="TriTrypDB:LdBPK_280820.1"/>
<keyword evidence="4" id="KW-0378">Hydrolase</keyword>
<dbReference type="SUPFAM" id="SSF57850">
    <property type="entry name" value="RING/U-box"/>
    <property type="match status" value="1"/>
</dbReference>
<dbReference type="InterPro" id="IPR027370">
    <property type="entry name" value="Znf-RING_euk"/>
</dbReference>
<dbReference type="PROSITE" id="PS51194">
    <property type="entry name" value="HELICASE_CTER"/>
    <property type="match status" value="1"/>
</dbReference>
<dbReference type="InterPro" id="IPR017907">
    <property type="entry name" value="Znf_RING_CS"/>
</dbReference>
<organism evidence="13 14">
    <name type="scientific">Leishmania donovani</name>
    <dbReference type="NCBI Taxonomy" id="5661"/>
    <lineage>
        <taxon>Eukaryota</taxon>
        <taxon>Discoba</taxon>
        <taxon>Euglenozoa</taxon>
        <taxon>Kinetoplastea</taxon>
        <taxon>Metakinetoplastina</taxon>
        <taxon>Trypanosomatida</taxon>
        <taxon>Trypanosomatidae</taxon>
        <taxon>Leishmaniinae</taxon>
        <taxon>Leishmania</taxon>
    </lineage>
</organism>
<dbReference type="InterPro" id="IPR050628">
    <property type="entry name" value="SNF2_RAD54_helicase_TF"/>
</dbReference>
<evidence type="ECO:0000259" key="11">
    <source>
        <dbReference type="PROSITE" id="PS51192"/>
    </source>
</evidence>
<evidence type="ECO:0000256" key="2">
    <source>
        <dbReference type="ARBA" id="ARBA00022741"/>
    </source>
</evidence>
<dbReference type="PANTHER" id="PTHR45626">
    <property type="entry name" value="TRANSCRIPTION TERMINATION FACTOR 2-RELATED"/>
    <property type="match status" value="1"/>
</dbReference>
<evidence type="ECO:0000256" key="3">
    <source>
        <dbReference type="ARBA" id="ARBA00022771"/>
    </source>
</evidence>
<dbReference type="PANTHER" id="PTHR45626:SF22">
    <property type="entry name" value="DNA REPAIR PROTEIN RAD5"/>
    <property type="match status" value="1"/>
</dbReference>
<gene>
    <name evidence="13" type="ORF">CGC20_13690</name>
</gene>
<dbReference type="GO" id="GO:0004386">
    <property type="term" value="F:helicase activity"/>
    <property type="evidence" value="ECO:0007669"/>
    <property type="project" value="UniProtKB-KW"/>
</dbReference>
<dbReference type="VEuPathDB" id="TriTrypDB:LdCL_280012800"/>
<dbReference type="InterPro" id="IPR001841">
    <property type="entry name" value="Znf_RING"/>
</dbReference>